<dbReference type="SUPFAM" id="SSF52172">
    <property type="entry name" value="CheY-like"/>
    <property type="match status" value="1"/>
</dbReference>
<dbReference type="InterPro" id="IPR036388">
    <property type="entry name" value="WH-like_DNA-bd_sf"/>
</dbReference>
<feature type="domain" description="HTH luxR-type" evidence="4">
    <location>
        <begin position="131"/>
        <end position="196"/>
    </location>
</feature>
<gene>
    <name evidence="5" type="ORF">K3177_06200</name>
</gene>
<dbReference type="Proteomes" id="UP000776651">
    <property type="component" value="Unassembled WGS sequence"/>
</dbReference>
<keyword evidence="2" id="KW-0238">DNA-binding</keyword>
<sequence length="214" mass="23854">MAQPKFIIVDPDFTRQRDLACALAGLGLSHSAADPREIAELWPARCQIFVHDEGDRLGELHAWLERGGMRFPLIPYSSAPSIERVVEALHSYGAVGYLDWPCAHDRLCRTLALGADKAEEIFRRNQAYARSRALVEVLTPREQEVLAGIFNGCTGKEIARDLGLSPRTVETYRANIFTKLDVRNAVEAVRLLAEKLPELDAEDLRYARLAGVEG</sequence>
<dbReference type="CDD" id="cd06170">
    <property type="entry name" value="LuxR_C_like"/>
    <property type="match status" value="1"/>
</dbReference>
<evidence type="ECO:0000313" key="6">
    <source>
        <dbReference type="Proteomes" id="UP000776651"/>
    </source>
</evidence>
<comment type="caution">
    <text evidence="5">The sequence shown here is derived from an EMBL/GenBank/DDBJ whole genome shotgun (WGS) entry which is preliminary data.</text>
</comment>
<dbReference type="SMART" id="SM00421">
    <property type="entry name" value="HTH_LUXR"/>
    <property type="match status" value="1"/>
</dbReference>
<dbReference type="PANTHER" id="PTHR44688">
    <property type="entry name" value="DNA-BINDING TRANSCRIPTIONAL ACTIVATOR DEVR_DOSR"/>
    <property type="match status" value="1"/>
</dbReference>
<organism evidence="5 6">
    <name type="scientific">Qipengyuania pacifica</name>
    <dbReference type="NCBI Taxonomy" id="2860199"/>
    <lineage>
        <taxon>Bacteria</taxon>
        <taxon>Pseudomonadati</taxon>
        <taxon>Pseudomonadota</taxon>
        <taxon>Alphaproteobacteria</taxon>
        <taxon>Sphingomonadales</taxon>
        <taxon>Erythrobacteraceae</taxon>
        <taxon>Qipengyuania</taxon>
    </lineage>
</organism>
<evidence type="ECO:0000313" key="5">
    <source>
        <dbReference type="EMBL" id="MBX7488097.1"/>
    </source>
</evidence>
<dbReference type="RefSeq" id="WP_221597594.1">
    <property type="nucleotide sequence ID" value="NZ_JAIGNQ010000002.1"/>
</dbReference>
<evidence type="ECO:0000259" key="4">
    <source>
        <dbReference type="PROSITE" id="PS50043"/>
    </source>
</evidence>
<protein>
    <submittedName>
        <fullName evidence="5">LuxR C-terminal-related transcriptional regulator</fullName>
    </submittedName>
</protein>
<keyword evidence="6" id="KW-1185">Reference proteome</keyword>
<dbReference type="SUPFAM" id="SSF46894">
    <property type="entry name" value="C-terminal effector domain of the bipartite response regulators"/>
    <property type="match status" value="1"/>
</dbReference>
<dbReference type="InterPro" id="IPR000792">
    <property type="entry name" value="Tscrpt_reg_LuxR_C"/>
</dbReference>
<keyword evidence="1" id="KW-0805">Transcription regulation</keyword>
<dbReference type="PANTHER" id="PTHR44688:SF16">
    <property type="entry name" value="DNA-BINDING TRANSCRIPTIONAL ACTIVATOR DEVR_DOSR"/>
    <property type="match status" value="1"/>
</dbReference>
<dbReference type="EMBL" id="JAIGNQ010000002">
    <property type="protein sequence ID" value="MBX7488097.1"/>
    <property type="molecule type" value="Genomic_DNA"/>
</dbReference>
<evidence type="ECO:0000256" key="3">
    <source>
        <dbReference type="ARBA" id="ARBA00023163"/>
    </source>
</evidence>
<evidence type="ECO:0000256" key="1">
    <source>
        <dbReference type="ARBA" id="ARBA00023015"/>
    </source>
</evidence>
<accession>A0ABS7JDJ3</accession>
<dbReference type="PRINTS" id="PR00038">
    <property type="entry name" value="HTHLUXR"/>
</dbReference>
<dbReference type="InterPro" id="IPR016032">
    <property type="entry name" value="Sig_transdc_resp-reg_C-effctor"/>
</dbReference>
<dbReference type="Pfam" id="PF00196">
    <property type="entry name" value="GerE"/>
    <property type="match status" value="1"/>
</dbReference>
<name>A0ABS7JDJ3_9SPHN</name>
<dbReference type="InterPro" id="IPR011006">
    <property type="entry name" value="CheY-like_superfamily"/>
</dbReference>
<proteinExistence type="predicted"/>
<keyword evidence="3" id="KW-0804">Transcription</keyword>
<dbReference type="Gene3D" id="1.10.10.10">
    <property type="entry name" value="Winged helix-like DNA-binding domain superfamily/Winged helix DNA-binding domain"/>
    <property type="match status" value="1"/>
</dbReference>
<evidence type="ECO:0000256" key="2">
    <source>
        <dbReference type="ARBA" id="ARBA00023125"/>
    </source>
</evidence>
<reference evidence="5 6" key="1">
    <citation type="submission" date="2021-08" db="EMBL/GenBank/DDBJ databases">
        <title>Comparative Genomics Analysis of the Genus Qipengyuania Reveals Extensive Genetic Diversity and Metabolic Versatility, Including the Description of Fifteen Novel Species.</title>
        <authorList>
            <person name="Liu Y."/>
        </authorList>
    </citation>
    <scope>NUCLEOTIDE SEQUENCE [LARGE SCALE GENOMIC DNA]</scope>
    <source>
        <strain evidence="5 6">GH25</strain>
    </source>
</reference>
<dbReference type="PROSITE" id="PS50043">
    <property type="entry name" value="HTH_LUXR_2"/>
    <property type="match status" value="1"/>
</dbReference>